<dbReference type="InterPro" id="IPR014752">
    <property type="entry name" value="Arrestin-like_C"/>
</dbReference>
<accession>A0A8J2X2X2</accession>
<dbReference type="AlphaFoldDB" id="A0A8J2X2X2"/>
<dbReference type="Gene3D" id="2.60.40.640">
    <property type="match status" value="1"/>
</dbReference>
<feature type="chain" id="PRO_5035288500" description="Arrestin C-terminal-like domain-containing protein" evidence="1">
    <location>
        <begin position="20"/>
        <end position="361"/>
    </location>
</feature>
<evidence type="ECO:0000259" key="2">
    <source>
        <dbReference type="Pfam" id="PF02752"/>
    </source>
</evidence>
<keyword evidence="4" id="KW-1185">Reference proteome</keyword>
<keyword evidence="1" id="KW-0732">Signal</keyword>
<comment type="caution">
    <text evidence="3">The sequence shown here is derived from an EMBL/GenBank/DDBJ whole genome shotgun (WGS) entry which is preliminary data.</text>
</comment>
<protein>
    <recommendedName>
        <fullName evidence="2">Arrestin C-terminal-like domain-containing protein</fullName>
    </recommendedName>
</protein>
<dbReference type="Pfam" id="PF02752">
    <property type="entry name" value="Arrestin_C"/>
    <property type="match status" value="1"/>
</dbReference>
<organism evidence="3 4">
    <name type="scientific">Pelagomonas calceolata</name>
    <dbReference type="NCBI Taxonomy" id="35677"/>
    <lineage>
        <taxon>Eukaryota</taxon>
        <taxon>Sar</taxon>
        <taxon>Stramenopiles</taxon>
        <taxon>Ochrophyta</taxon>
        <taxon>Pelagophyceae</taxon>
        <taxon>Pelagomonadales</taxon>
        <taxon>Pelagomonadaceae</taxon>
        <taxon>Pelagomonas</taxon>
    </lineage>
</organism>
<feature type="domain" description="Arrestin C-terminal-like" evidence="2">
    <location>
        <begin position="174"/>
        <end position="285"/>
    </location>
</feature>
<dbReference type="Proteomes" id="UP000789595">
    <property type="component" value="Unassembled WGS sequence"/>
</dbReference>
<dbReference type="InterPro" id="IPR011022">
    <property type="entry name" value="Arrestin_C-like"/>
</dbReference>
<evidence type="ECO:0000313" key="3">
    <source>
        <dbReference type="EMBL" id="CAH0376630.1"/>
    </source>
</evidence>
<gene>
    <name evidence="3" type="ORF">PECAL_5P12330</name>
</gene>
<feature type="signal peptide" evidence="1">
    <location>
        <begin position="1"/>
        <end position="19"/>
    </location>
</feature>
<proteinExistence type="predicted"/>
<evidence type="ECO:0000313" key="4">
    <source>
        <dbReference type="Proteomes" id="UP000789595"/>
    </source>
</evidence>
<evidence type="ECO:0000256" key="1">
    <source>
        <dbReference type="SAM" id="SignalP"/>
    </source>
</evidence>
<reference evidence="3" key="1">
    <citation type="submission" date="2021-11" db="EMBL/GenBank/DDBJ databases">
        <authorList>
            <consortium name="Genoscope - CEA"/>
            <person name="William W."/>
        </authorList>
    </citation>
    <scope>NUCLEOTIDE SEQUENCE</scope>
</reference>
<name>A0A8J2X2X2_9STRA</name>
<dbReference type="EMBL" id="CAKKNE010000005">
    <property type="protein sequence ID" value="CAH0376630.1"/>
    <property type="molecule type" value="Genomic_DNA"/>
</dbReference>
<sequence length="361" mass="39447">MARALRSLTLVFLAARAGAQKDSCATGAEGRWAGTHARLLALDESKLPNLYQRKLEFENITGASIDIEQKSIKDWAGAVFSDAKTARLEIREHRARFYDNATFASLASCAVDNPLLARNPLGGTFNKTTGLLVRFTDSGYATVVADGNLSCFAPFVDTARRKYPKANAFVLNCTKNAYEGGETPAVDYGIRNESSRALSAVKIKIKRQIWFKARGHQKRFKNTIVCRSFAGVEAGGVFGFDGLPMRRGELPLPAVVRGPRGFQLFSIDSPTIKVRYWLKIEATTTAVAVRSARLRLMDVQIYRTAPWRATAVFAGAERDDDDDDDGLAWGEVISYEPSPDLGDVPVAVPIPSAPPAEAIRA</sequence>